<evidence type="ECO:0000259" key="3">
    <source>
        <dbReference type="PROSITE" id="PS51841"/>
    </source>
</evidence>
<evidence type="ECO:0000256" key="1">
    <source>
        <dbReference type="SAM" id="MobiDB-lite"/>
    </source>
</evidence>
<reference evidence="4 5" key="1">
    <citation type="submission" date="2017-10" db="EMBL/GenBank/DDBJ databases">
        <title>Draft genome of Longibacter Salinarum.</title>
        <authorList>
            <person name="Goh K.M."/>
            <person name="Shamsir M.S."/>
            <person name="Lim S.W."/>
        </authorList>
    </citation>
    <scope>NUCLEOTIDE SEQUENCE [LARGE SCALE GENOMIC DNA]</scope>
    <source>
        <strain evidence="4 5">KCTC 52045</strain>
    </source>
</reference>
<evidence type="ECO:0000313" key="4">
    <source>
        <dbReference type="EMBL" id="PEN13304.1"/>
    </source>
</evidence>
<feature type="transmembrane region" description="Helical" evidence="2">
    <location>
        <begin position="30"/>
        <end position="50"/>
    </location>
</feature>
<keyword evidence="5" id="KW-1185">Reference proteome</keyword>
<organism evidence="4 5">
    <name type="scientific">Longibacter salinarum</name>
    <dbReference type="NCBI Taxonomy" id="1850348"/>
    <lineage>
        <taxon>Bacteria</taxon>
        <taxon>Pseudomonadati</taxon>
        <taxon>Rhodothermota</taxon>
        <taxon>Rhodothermia</taxon>
        <taxon>Rhodothermales</taxon>
        <taxon>Salisaetaceae</taxon>
        <taxon>Longibacter</taxon>
    </lineage>
</organism>
<keyword evidence="2" id="KW-1133">Transmembrane helix</keyword>
<accession>A0A2A8CXJ2</accession>
<proteinExistence type="predicted"/>
<dbReference type="NCBIfam" id="TIGR04183">
    <property type="entry name" value="Por_Secre_tail"/>
    <property type="match status" value="1"/>
</dbReference>
<dbReference type="OrthoDB" id="951108at2"/>
<dbReference type="AlphaFoldDB" id="A0A2A8CXJ2"/>
<keyword evidence="2" id="KW-0472">Membrane</keyword>
<dbReference type="RefSeq" id="WP_098075924.1">
    <property type="nucleotide sequence ID" value="NZ_PDEQ01000005.1"/>
</dbReference>
<dbReference type="Gene3D" id="2.60.40.1260">
    <property type="entry name" value="Lamin Tail domain"/>
    <property type="match status" value="1"/>
</dbReference>
<evidence type="ECO:0000256" key="2">
    <source>
        <dbReference type="SAM" id="Phobius"/>
    </source>
</evidence>
<dbReference type="SUPFAM" id="SSF74853">
    <property type="entry name" value="Lamin A/C globular tail domain"/>
    <property type="match status" value="1"/>
</dbReference>
<dbReference type="Pfam" id="PF14344">
    <property type="entry name" value="DUF4397"/>
    <property type="match status" value="2"/>
</dbReference>
<feature type="compositionally biased region" description="Polar residues" evidence="1">
    <location>
        <begin position="586"/>
        <end position="607"/>
    </location>
</feature>
<gene>
    <name evidence="4" type="ORF">CRI94_11745</name>
</gene>
<dbReference type="InterPro" id="IPR025510">
    <property type="entry name" value="DUF4397"/>
</dbReference>
<dbReference type="InterPro" id="IPR036415">
    <property type="entry name" value="Lamin_tail_dom_sf"/>
</dbReference>
<dbReference type="InterPro" id="IPR001322">
    <property type="entry name" value="Lamin_tail_dom"/>
</dbReference>
<dbReference type="InterPro" id="IPR026444">
    <property type="entry name" value="Secre_tail"/>
</dbReference>
<sequence length="861" mass="90194">MPRCFYTSPSLAQPVDGAASDSHLLIFGRWVALLISIVLLTGWIAAPVAAQNAEVQLIHNAPDPAASTVDIYFENSSGDVEKFDNVDFRTATAFLTIPADTYDIVVADETSTGISDQVLHTKTGVTFNDGIAYHVVAIGVLDSNQFEANPTGRSTAFDVLINEDVLTSNSDALVRMRVAAGAPDLPAVNLEAPGGTLVGNIPFPDDTNGYISLPEDEYPLSLVDPNDASTVYAEFRLDLTGRASTPAYLLFTGFDTPGNEAPGAPELRAIAVFPDGTTEVLLPSADLQVVHNAAGIGAVDVYLDDGINPPSKIDDLPFRGALNVSAPAGESITVSLNAESSSGISDQQVASTTTTLDPDSFNQAFAVGESAGSADVLIQANRNQTSAGGAGTVGLLVGHQSPDAGPVDALTRGVQAVDDIAYTDFQPASGYVTVPTGDYIIRITDDANTAFVGSVLAPLTSLGVDGQTVTVLASGFVNPGTGEPSLALLAVPSEAADADPLNNTIVLQPDASLQTLVVNEFFADPSDTQDPNGDGTAGGDADEEFIELVNVSGAELDISGYEIVDAANNTYTVPAGTTLDPGGSATIFQGGTPTNIPGFTDTGSPALNNGGDDVRIVNAQGTVVDRITYSALTPENDDESTTRNPDYFGPMALSSTDLGQSPPYTPGRLNDGSGVLPVELAQFNAFGQGDTVQLVWTTLSEQKNSGFEIQQRIDGAFQTVGFRQGQGTTTERTEYRFQIGDLSPGTHAFRLRQVDLDGAATLSRVVNITVALDERYAWSSVSPHPVAETAHSTLQVRTAQPVKVTLYDLLGRKVQTLYDDTMTPGRGHDLAIDAQSLPSGTYFLRATGETFSATRRVTVVR</sequence>
<name>A0A2A8CXJ2_9BACT</name>
<protein>
    <recommendedName>
        <fullName evidence="3">LTD domain-containing protein</fullName>
    </recommendedName>
</protein>
<feature type="domain" description="LTD" evidence="3">
    <location>
        <begin position="503"/>
        <end position="631"/>
    </location>
</feature>
<comment type="caution">
    <text evidence="4">The sequence shown here is derived from an EMBL/GenBank/DDBJ whole genome shotgun (WGS) entry which is preliminary data.</text>
</comment>
<feature type="region of interest" description="Disordered" evidence="1">
    <location>
        <begin position="584"/>
        <end position="607"/>
    </location>
</feature>
<evidence type="ECO:0000313" key="5">
    <source>
        <dbReference type="Proteomes" id="UP000220102"/>
    </source>
</evidence>
<dbReference type="PROSITE" id="PS51841">
    <property type="entry name" value="LTD"/>
    <property type="match status" value="1"/>
</dbReference>
<dbReference type="Proteomes" id="UP000220102">
    <property type="component" value="Unassembled WGS sequence"/>
</dbReference>
<dbReference type="EMBL" id="PDEQ01000005">
    <property type="protein sequence ID" value="PEN13304.1"/>
    <property type="molecule type" value="Genomic_DNA"/>
</dbReference>
<dbReference type="Pfam" id="PF00932">
    <property type="entry name" value="LTD"/>
    <property type="match status" value="1"/>
</dbReference>
<keyword evidence="2" id="KW-0812">Transmembrane</keyword>